<organism evidence="3 4">
    <name type="scientific">Cellvibrio fibrivorans</name>
    <dbReference type="NCBI Taxonomy" id="126350"/>
    <lineage>
        <taxon>Bacteria</taxon>
        <taxon>Pseudomonadati</taxon>
        <taxon>Pseudomonadota</taxon>
        <taxon>Gammaproteobacteria</taxon>
        <taxon>Cellvibrionales</taxon>
        <taxon>Cellvibrionaceae</taxon>
        <taxon>Cellvibrio</taxon>
    </lineage>
</organism>
<evidence type="ECO:0000256" key="2">
    <source>
        <dbReference type="SAM" id="SignalP"/>
    </source>
</evidence>
<dbReference type="EMBL" id="JAVDVX010000001">
    <property type="protein sequence ID" value="MDR7088287.1"/>
    <property type="molecule type" value="Genomic_DNA"/>
</dbReference>
<dbReference type="RefSeq" id="WP_310067717.1">
    <property type="nucleotide sequence ID" value="NZ_JAVDVX010000001.1"/>
</dbReference>
<protein>
    <submittedName>
        <fullName evidence="3">Uncharacterized protein</fullName>
    </submittedName>
</protein>
<evidence type="ECO:0000313" key="3">
    <source>
        <dbReference type="EMBL" id="MDR7088287.1"/>
    </source>
</evidence>
<dbReference type="Gene3D" id="2.60.120.260">
    <property type="entry name" value="Galactose-binding domain-like"/>
    <property type="match status" value="2"/>
</dbReference>
<evidence type="ECO:0000313" key="4">
    <source>
        <dbReference type="Proteomes" id="UP001253595"/>
    </source>
</evidence>
<accession>A0ABU1USX8</accession>
<feature type="chain" id="PRO_5047297321" evidence="2">
    <location>
        <begin position="20"/>
        <end position="867"/>
    </location>
</feature>
<gene>
    <name evidence="3" type="ORF">J2X05_000290</name>
</gene>
<keyword evidence="4" id="KW-1185">Reference proteome</keyword>
<proteinExistence type="predicted"/>
<feature type="region of interest" description="Disordered" evidence="1">
    <location>
        <begin position="24"/>
        <end position="56"/>
    </location>
</feature>
<reference evidence="3 4" key="1">
    <citation type="submission" date="2023-07" db="EMBL/GenBank/DDBJ databases">
        <title>Sorghum-associated microbial communities from plants grown in Nebraska, USA.</title>
        <authorList>
            <person name="Schachtman D."/>
        </authorList>
    </citation>
    <scope>NUCLEOTIDE SEQUENCE [LARGE SCALE GENOMIC DNA]</scope>
    <source>
        <strain evidence="3 4">BE190</strain>
    </source>
</reference>
<dbReference type="Proteomes" id="UP001253595">
    <property type="component" value="Unassembled WGS sequence"/>
</dbReference>
<comment type="caution">
    <text evidence="3">The sequence shown here is derived from an EMBL/GenBank/DDBJ whole genome shotgun (WGS) entry which is preliminary data.</text>
</comment>
<evidence type="ECO:0000256" key="1">
    <source>
        <dbReference type="SAM" id="MobiDB-lite"/>
    </source>
</evidence>
<feature type="signal peptide" evidence="2">
    <location>
        <begin position="1"/>
        <end position="19"/>
    </location>
</feature>
<name>A0ABU1USX8_9GAMM</name>
<dbReference type="SUPFAM" id="SSF51445">
    <property type="entry name" value="(Trans)glycosidases"/>
    <property type="match status" value="1"/>
</dbReference>
<dbReference type="InterPro" id="IPR017853">
    <property type="entry name" value="GH"/>
</dbReference>
<keyword evidence="2" id="KW-0732">Signal</keyword>
<sequence length="867" mass="93896">MKFKISYMALFMSSLLLQACGGGGLAGDEKDSTDPLIPEPVVDDGSDRPRPSESTPFMKADGWMLKDVSGQPVFLRGANILFGDNPLERIKNITPAAEIGSNVVRLQVKKTTRKEELEGALVDIIGKNMVALITLVDDSLTCKDDADELDKVVSDLWLGTWLEVIAQDRFQPHLMINVANQWGPKSVFTENTVGYGDYIEAHKLAIREFRKAGLKVPLVIDAAGCGQDYYSFTAGRARELKAADTQGNLVLSVHGFGETWNSDDKVRTAMTSLAKTNMPIVMSGFGGSAVAPQNEVDHLGIMRKGYGDGGMGFSIPWQSAEDKAAYAMTLDTPLFLRGASIRTDVFIPKTYVDNGKLGIVMYLKDANGRYANTGWNQASSMNFDAWNKLNFKLTSVDYLKGIGAYVEDGFDLTAVQKIGFEIVANGKPVDVSGNLIFDNLTVFPGIPPVYIANFDASNEEWEAHWGPFTTAAADGKLTILPTGGGDGAIDLQGWKAPSLYSIPLDTALEVVLRVYVPASYSAESNAWLKIFGQFGANWEIWKDIPAQSFASLTVGAWNTVKFNVDFSDASPAQAFGIQLGGFSGAMAEPLLVDFIEINDPNKKNTKIINAQQLASAFDGDAEAYSVIWDKMASLAVVDGVLEVRNTNTGGDADVAVGKGDINSKKLNLAGPVTIRAKVFVPANLAGNTDFFFNFFMQDAGWNHFSFPTMTIDQFTPGEWTEIEIVEDTFNPNFNRLGNLQHFGFQFGGPGVNATIKVDDVQIWGNVEVEDAQPILTIGFESQAEVDGFKFDYAGGALSEGVLAGANTKAWTNSTLPFGWIANSWIGNGGYDMSLSESALDLTARGEDIVNGEYGIEATSIPVNFVKP</sequence>
<dbReference type="Gene3D" id="3.20.20.80">
    <property type="entry name" value="Glycosidases"/>
    <property type="match status" value="1"/>
</dbReference>
<dbReference type="PROSITE" id="PS51257">
    <property type="entry name" value="PROKAR_LIPOPROTEIN"/>
    <property type="match status" value="1"/>
</dbReference>